<name>A0A6A3AVH2_HIBSY</name>
<sequence length="451" mass="49694">MAQAMAAIWATVLILVATGVEVVADTNDLGMNWGMMTSHPIHPKIVVQLLKDNGFKKVKLFDSDPRMVGFLAGTGIEVMLGIPNDQLEFLSDDYGNAKDWVKENCTVHLRKGGVNIKYVAVGNEPFLSSFKGRFTKTTLLAMKNIRKALNEAGVGKKIKVVTPLNADVYESKSDKPSDGAFRSDIKGTMNQIVRFLKDNNAPFVVNIYPFLSLYLNSAFPADFAFFDGGHPIQDKNVQYNNVFEANFDTLIYALKNAGTPNLTIIVGEIGWPTDGHSEANKANAKKTPRASNRGNFERHWGIFDFDGKPKFEMDMSGKGAHKLLVGAKGVKYLPKQWCVLASYATDQNLMSDQIGWACYESDCTALQPGASCSNLDPRRRTSYAFNSYYQMKDQDEDACDFKGIGTVVTQNPSTNSCKFNTQIEVDGATRLSFAYGAIAVLISLVAFLNLL</sequence>
<dbReference type="Pfam" id="PF07983">
    <property type="entry name" value="X8"/>
    <property type="match status" value="1"/>
</dbReference>
<reference evidence="13" key="1">
    <citation type="submission" date="2019-09" db="EMBL/GenBank/DDBJ databases">
        <title>Draft genome information of white flower Hibiscus syriacus.</title>
        <authorList>
            <person name="Kim Y.-M."/>
        </authorList>
    </citation>
    <scope>NUCLEOTIDE SEQUENCE [LARGE SCALE GENOMIC DNA]</scope>
    <source>
        <strain evidence="13">YM2019G1</strain>
    </source>
</reference>
<keyword evidence="4 11" id="KW-0732">Signal</keyword>
<feature type="chain" id="PRO_5025525874" description="glucan endo-1,3-beta-D-glucosidase" evidence="11">
    <location>
        <begin position="20"/>
        <end position="451"/>
    </location>
</feature>
<evidence type="ECO:0000256" key="1">
    <source>
        <dbReference type="ARBA" id="ARBA00000382"/>
    </source>
</evidence>
<keyword evidence="10" id="KW-1133">Transmembrane helix</keyword>
<dbReference type="Gene3D" id="1.20.58.1040">
    <property type="match status" value="1"/>
</dbReference>
<dbReference type="InterPro" id="IPR000490">
    <property type="entry name" value="Glyco_hydro_17"/>
</dbReference>
<evidence type="ECO:0000256" key="11">
    <source>
        <dbReference type="SAM" id="SignalP"/>
    </source>
</evidence>
<keyword evidence="14" id="KW-1185">Reference proteome</keyword>
<organism evidence="13 14">
    <name type="scientific">Hibiscus syriacus</name>
    <name type="common">Rose of Sharon</name>
    <dbReference type="NCBI Taxonomy" id="106335"/>
    <lineage>
        <taxon>Eukaryota</taxon>
        <taxon>Viridiplantae</taxon>
        <taxon>Streptophyta</taxon>
        <taxon>Embryophyta</taxon>
        <taxon>Tracheophyta</taxon>
        <taxon>Spermatophyta</taxon>
        <taxon>Magnoliopsida</taxon>
        <taxon>eudicotyledons</taxon>
        <taxon>Gunneridae</taxon>
        <taxon>Pentapetalae</taxon>
        <taxon>rosids</taxon>
        <taxon>malvids</taxon>
        <taxon>Malvales</taxon>
        <taxon>Malvaceae</taxon>
        <taxon>Malvoideae</taxon>
        <taxon>Hibiscus</taxon>
    </lineage>
</organism>
<evidence type="ECO:0000313" key="13">
    <source>
        <dbReference type="EMBL" id="KAE8706829.1"/>
    </source>
</evidence>
<evidence type="ECO:0000259" key="12">
    <source>
        <dbReference type="SMART" id="SM00768"/>
    </source>
</evidence>
<evidence type="ECO:0000256" key="4">
    <source>
        <dbReference type="ARBA" id="ARBA00022729"/>
    </source>
</evidence>
<dbReference type="PANTHER" id="PTHR32227">
    <property type="entry name" value="GLUCAN ENDO-1,3-BETA-GLUCOSIDASE BG1-RELATED-RELATED"/>
    <property type="match status" value="1"/>
</dbReference>
<accession>A0A6A3AVH2</accession>
<evidence type="ECO:0000256" key="7">
    <source>
        <dbReference type="ARBA" id="ARBA00023295"/>
    </source>
</evidence>
<proteinExistence type="inferred from homology"/>
<dbReference type="EC" id="3.2.1.39" evidence="3"/>
<evidence type="ECO:0000256" key="6">
    <source>
        <dbReference type="ARBA" id="ARBA00023157"/>
    </source>
</evidence>
<comment type="similarity">
    <text evidence="2 8">Belongs to the glycosyl hydrolase 17 family.</text>
</comment>
<dbReference type="EMBL" id="VEPZ02000967">
    <property type="protein sequence ID" value="KAE8706829.1"/>
    <property type="molecule type" value="Genomic_DNA"/>
</dbReference>
<dbReference type="Pfam" id="PF00332">
    <property type="entry name" value="Glyco_hydro_17"/>
    <property type="match status" value="1"/>
</dbReference>
<evidence type="ECO:0000256" key="3">
    <source>
        <dbReference type="ARBA" id="ARBA00012780"/>
    </source>
</evidence>
<dbReference type="GO" id="GO:0005975">
    <property type="term" value="P:carbohydrate metabolic process"/>
    <property type="evidence" value="ECO:0007669"/>
    <property type="project" value="InterPro"/>
</dbReference>
<evidence type="ECO:0000256" key="10">
    <source>
        <dbReference type="SAM" id="Phobius"/>
    </source>
</evidence>
<dbReference type="InterPro" id="IPR012946">
    <property type="entry name" value="X8"/>
</dbReference>
<evidence type="ECO:0000256" key="9">
    <source>
        <dbReference type="RuleBase" id="RU004336"/>
    </source>
</evidence>
<evidence type="ECO:0000313" key="14">
    <source>
        <dbReference type="Proteomes" id="UP000436088"/>
    </source>
</evidence>
<dbReference type="InterPro" id="IPR017853">
    <property type="entry name" value="GH"/>
</dbReference>
<gene>
    <name evidence="13" type="ORF">F3Y22_tig00110388pilonHSYRG00364</name>
</gene>
<keyword evidence="6" id="KW-1015">Disulfide bond</keyword>
<keyword evidence="7 9" id="KW-0326">Glycosidase</keyword>
<comment type="caution">
    <text evidence="13">The sequence shown here is derived from an EMBL/GenBank/DDBJ whole genome shotgun (WGS) entry which is preliminary data.</text>
</comment>
<dbReference type="Proteomes" id="UP000436088">
    <property type="component" value="Unassembled WGS sequence"/>
</dbReference>
<dbReference type="InterPro" id="IPR044965">
    <property type="entry name" value="Glyco_hydro_17_plant"/>
</dbReference>
<dbReference type="GO" id="GO:0042973">
    <property type="term" value="F:glucan endo-1,3-beta-D-glucosidase activity"/>
    <property type="evidence" value="ECO:0007669"/>
    <property type="project" value="UniProtKB-EC"/>
</dbReference>
<dbReference type="AlphaFoldDB" id="A0A6A3AVH2"/>
<dbReference type="SUPFAM" id="SSF51445">
    <property type="entry name" value="(Trans)glycosidases"/>
    <property type="match status" value="1"/>
</dbReference>
<keyword evidence="10" id="KW-0472">Membrane</keyword>
<feature type="transmembrane region" description="Helical" evidence="10">
    <location>
        <begin position="432"/>
        <end position="450"/>
    </location>
</feature>
<evidence type="ECO:0000256" key="8">
    <source>
        <dbReference type="RuleBase" id="RU004335"/>
    </source>
</evidence>
<keyword evidence="10" id="KW-0812">Transmembrane</keyword>
<comment type="catalytic activity">
    <reaction evidence="1">
        <text>Hydrolysis of (1-&gt;3)-beta-D-glucosidic linkages in (1-&gt;3)-beta-D-glucans.</text>
        <dbReference type="EC" id="3.2.1.39"/>
    </reaction>
</comment>
<dbReference type="Gene3D" id="3.20.20.80">
    <property type="entry name" value="Glycosidases"/>
    <property type="match status" value="1"/>
</dbReference>
<feature type="domain" description="X8" evidence="12">
    <location>
        <begin position="336"/>
        <end position="419"/>
    </location>
</feature>
<feature type="signal peptide" evidence="11">
    <location>
        <begin position="1"/>
        <end position="19"/>
    </location>
</feature>
<evidence type="ECO:0000256" key="2">
    <source>
        <dbReference type="ARBA" id="ARBA00008773"/>
    </source>
</evidence>
<evidence type="ECO:0000256" key="5">
    <source>
        <dbReference type="ARBA" id="ARBA00022801"/>
    </source>
</evidence>
<keyword evidence="5 9" id="KW-0378">Hydrolase</keyword>
<dbReference type="PROSITE" id="PS00587">
    <property type="entry name" value="GLYCOSYL_HYDROL_F17"/>
    <property type="match status" value="1"/>
</dbReference>
<dbReference type="SMART" id="SM00768">
    <property type="entry name" value="X8"/>
    <property type="match status" value="1"/>
</dbReference>
<protein>
    <recommendedName>
        <fullName evidence="3">glucan endo-1,3-beta-D-glucosidase</fullName>
        <ecNumber evidence="3">3.2.1.39</ecNumber>
    </recommendedName>
</protein>